<feature type="transmembrane region" description="Helical" evidence="7">
    <location>
        <begin position="58"/>
        <end position="78"/>
    </location>
</feature>
<keyword evidence="3 7" id="KW-1133">Transmembrane helix</keyword>
<dbReference type="GO" id="GO:0004930">
    <property type="term" value="F:G protein-coupled receptor activity"/>
    <property type="evidence" value="ECO:0007669"/>
    <property type="project" value="UniProtKB-KW"/>
</dbReference>
<dbReference type="Ensembl" id="ENSUPAT00010026957.1">
    <property type="protein sequence ID" value="ENSUPAP00010023701.1"/>
    <property type="gene ID" value="ENSUPAG00010018788.1"/>
</dbReference>
<dbReference type="PROSITE" id="PS50262">
    <property type="entry name" value="G_PROTEIN_RECEP_F1_2"/>
    <property type="match status" value="1"/>
</dbReference>
<dbReference type="GeneTree" id="ENSGT01150000286913"/>
<feature type="transmembrane region" description="Helical" evidence="7">
    <location>
        <begin position="251"/>
        <end position="271"/>
    </location>
</feature>
<comment type="similarity">
    <text evidence="6">Belongs to the G-protein coupled receptor 1 family.</text>
</comment>
<proteinExistence type="inferred from homology"/>
<evidence type="ECO:0000256" key="7">
    <source>
        <dbReference type="SAM" id="Phobius"/>
    </source>
</evidence>
<evidence type="ECO:0000259" key="8">
    <source>
        <dbReference type="PROSITE" id="PS50262"/>
    </source>
</evidence>
<dbReference type="PANTHER" id="PTHR26453">
    <property type="entry name" value="OLFACTORY RECEPTOR"/>
    <property type="match status" value="1"/>
</dbReference>
<sequence>MSWANDSSPKGFILLGFSDKPWLQMPLLVVLLISYTFTIFGNVSIMVVCILDPKLHTPMYFFLTNLSILDLCYTTSTVPHMLANICRNKKTISYGGCVAQLIIFLALGATECLLLAVMSFDRFVAICRPLHYVIIMNRWFCLRMAAFSWLTGFNNFLCEVLVMIKMSCADTTFNIAMLSIVGTFYSLVPLSLILISFGFIVATVLRIRSSEGNKKAFNTCGSHVIVVSLFYGPVIIMYVQPSVANSQDKNQLMSLFYSLVIPMLNSFIYTMRNKDMKGAMRRLLGSCHQRTEQT</sequence>
<dbReference type="InterPro" id="IPR017452">
    <property type="entry name" value="GPCR_Rhodpsn_7TM"/>
</dbReference>
<dbReference type="AlphaFoldDB" id="A0A8D2I0B1"/>
<dbReference type="SUPFAM" id="SSF81321">
    <property type="entry name" value="Family A G protein-coupled receptor-like"/>
    <property type="match status" value="1"/>
</dbReference>
<keyword evidence="6" id="KW-0297">G-protein coupled receptor</keyword>
<dbReference type="Pfam" id="PF00001">
    <property type="entry name" value="7tm_1"/>
    <property type="match status" value="1"/>
</dbReference>
<feature type="domain" description="G-protein coupled receptors family 1 profile" evidence="8">
    <location>
        <begin position="41"/>
        <end position="269"/>
    </location>
</feature>
<feature type="transmembrane region" description="Helical" evidence="7">
    <location>
        <begin position="27"/>
        <end position="51"/>
    </location>
</feature>
<evidence type="ECO:0000313" key="10">
    <source>
        <dbReference type="Proteomes" id="UP000694417"/>
    </source>
</evidence>
<keyword evidence="2 6" id="KW-0812">Transmembrane</keyword>
<keyword evidence="5 6" id="KW-0675">Receptor</keyword>
<feature type="transmembrane region" description="Helical" evidence="7">
    <location>
        <begin position="98"/>
        <end position="120"/>
    </location>
</feature>
<reference evidence="9" key="1">
    <citation type="submission" date="2025-08" db="UniProtKB">
        <authorList>
            <consortium name="Ensembl"/>
        </authorList>
    </citation>
    <scope>IDENTIFICATION</scope>
</reference>
<keyword evidence="10" id="KW-1185">Reference proteome</keyword>
<reference evidence="9" key="2">
    <citation type="submission" date="2025-09" db="UniProtKB">
        <authorList>
            <consortium name="Ensembl"/>
        </authorList>
    </citation>
    <scope>IDENTIFICATION</scope>
</reference>
<keyword evidence="6" id="KW-0807">Transducer</keyword>
<accession>A0A8D2I0B1</accession>
<evidence type="ECO:0000313" key="9">
    <source>
        <dbReference type="Ensembl" id="ENSUPAP00010023701.1"/>
    </source>
</evidence>
<evidence type="ECO:0000256" key="4">
    <source>
        <dbReference type="ARBA" id="ARBA00023136"/>
    </source>
</evidence>
<dbReference type="GO" id="GO:0016020">
    <property type="term" value="C:membrane"/>
    <property type="evidence" value="ECO:0007669"/>
    <property type="project" value="UniProtKB-SubCell"/>
</dbReference>
<name>A0A8D2I0B1_UROPR</name>
<evidence type="ECO:0000256" key="6">
    <source>
        <dbReference type="RuleBase" id="RU000688"/>
    </source>
</evidence>
<dbReference type="InterPro" id="IPR000276">
    <property type="entry name" value="GPCR_Rhodpsn"/>
</dbReference>
<evidence type="ECO:0000256" key="3">
    <source>
        <dbReference type="ARBA" id="ARBA00022989"/>
    </source>
</evidence>
<dbReference type="FunFam" id="1.20.1070.10:FF:000410">
    <property type="entry name" value="Olfactory receptor 1348"/>
    <property type="match status" value="1"/>
</dbReference>
<dbReference type="PROSITE" id="PS00237">
    <property type="entry name" value="G_PROTEIN_RECEP_F1_1"/>
    <property type="match status" value="1"/>
</dbReference>
<dbReference type="PRINTS" id="PR00237">
    <property type="entry name" value="GPCRRHODOPSN"/>
</dbReference>
<evidence type="ECO:0000256" key="5">
    <source>
        <dbReference type="ARBA" id="ARBA00023170"/>
    </source>
</evidence>
<organism evidence="9 10">
    <name type="scientific">Urocitellus parryii</name>
    <name type="common">Arctic ground squirrel</name>
    <name type="synonym">Spermophilus parryii</name>
    <dbReference type="NCBI Taxonomy" id="9999"/>
    <lineage>
        <taxon>Eukaryota</taxon>
        <taxon>Metazoa</taxon>
        <taxon>Chordata</taxon>
        <taxon>Craniata</taxon>
        <taxon>Vertebrata</taxon>
        <taxon>Euteleostomi</taxon>
        <taxon>Mammalia</taxon>
        <taxon>Eutheria</taxon>
        <taxon>Euarchontoglires</taxon>
        <taxon>Glires</taxon>
        <taxon>Rodentia</taxon>
        <taxon>Sciuromorpha</taxon>
        <taxon>Sciuridae</taxon>
        <taxon>Xerinae</taxon>
        <taxon>Marmotini</taxon>
        <taxon>Urocitellus</taxon>
    </lineage>
</organism>
<protein>
    <recommendedName>
        <fullName evidence="8">G-protein coupled receptors family 1 profile domain-containing protein</fullName>
    </recommendedName>
</protein>
<dbReference type="Gene3D" id="1.20.1070.10">
    <property type="entry name" value="Rhodopsin 7-helix transmembrane proteins"/>
    <property type="match status" value="1"/>
</dbReference>
<dbReference type="Proteomes" id="UP000694417">
    <property type="component" value="Unplaced"/>
</dbReference>
<evidence type="ECO:0000256" key="2">
    <source>
        <dbReference type="ARBA" id="ARBA00022692"/>
    </source>
</evidence>
<feature type="transmembrane region" description="Helical" evidence="7">
    <location>
        <begin position="140"/>
        <end position="164"/>
    </location>
</feature>
<comment type="subcellular location">
    <subcellularLocation>
        <location evidence="1">Membrane</location>
        <topology evidence="1">Multi-pass membrane protein</topology>
    </subcellularLocation>
</comment>
<feature type="transmembrane region" description="Helical" evidence="7">
    <location>
        <begin position="184"/>
        <end position="205"/>
    </location>
</feature>
<evidence type="ECO:0000256" key="1">
    <source>
        <dbReference type="ARBA" id="ARBA00004141"/>
    </source>
</evidence>
<feature type="transmembrane region" description="Helical" evidence="7">
    <location>
        <begin position="217"/>
        <end position="239"/>
    </location>
</feature>
<keyword evidence="4 7" id="KW-0472">Membrane</keyword>